<dbReference type="AlphaFoldDB" id="A0A2G8SGU6"/>
<name>A0A2G8SGU6_9APHY</name>
<evidence type="ECO:0000313" key="3">
    <source>
        <dbReference type="Proteomes" id="UP000230002"/>
    </source>
</evidence>
<keyword evidence="3" id="KW-1185">Reference proteome</keyword>
<protein>
    <submittedName>
        <fullName evidence="2">Uncharacterized protein</fullName>
    </submittedName>
</protein>
<evidence type="ECO:0000256" key="1">
    <source>
        <dbReference type="SAM" id="MobiDB-lite"/>
    </source>
</evidence>
<feature type="compositionally biased region" description="Low complexity" evidence="1">
    <location>
        <begin position="168"/>
        <end position="180"/>
    </location>
</feature>
<feature type="region of interest" description="Disordered" evidence="1">
    <location>
        <begin position="159"/>
        <end position="180"/>
    </location>
</feature>
<feature type="region of interest" description="Disordered" evidence="1">
    <location>
        <begin position="32"/>
        <end position="62"/>
    </location>
</feature>
<dbReference type="EMBL" id="AYKW01000009">
    <property type="protein sequence ID" value="PIL32788.1"/>
    <property type="molecule type" value="Genomic_DNA"/>
</dbReference>
<sequence length="442" mass="48300">MSSIALSCARSSRVVATRRAIRAFATETLASGSSSSTQDHLSPATNASNSKRQRQEINSTDHDGKSVYVRTWDEIGSMPEFFAILRGIEKRFGLVREFRVARDPDITTKYHSYFMLEFADDAAFDRIPANGTNIKVAVPVVKQDRPGGLGLADLQGLLDPQERDPNFAPDAPEGSAPGAGSALGLYGAPISVVNGDDRPTRVVEVVVQRAKRDATSFPRQRSLHANRTFGPAFFEWGGFYTPTPQDPRPVPPDMAAALDKWREFALNDPRRAARAGEDQAGAAGMGGTGGTEVWREAEAAQKAEEEEVARREDIAVMLKGAEEPTTWKPAVATSSTTGTRPKAWAKEVDAVDAVEDVEGAEGEGEGEKAPRLSRKEQILARARLHAKTPAPEVASEEDEGERVVVERVVRKRVEKKQKEEVKEAEVTTLRERLLKLMGGKWL</sequence>
<feature type="compositionally biased region" description="Acidic residues" evidence="1">
    <location>
        <begin position="354"/>
        <end position="364"/>
    </location>
</feature>
<evidence type="ECO:0000313" key="2">
    <source>
        <dbReference type="EMBL" id="PIL32788.1"/>
    </source>
</evidence>
<feature type="compositionally biased region" description="Basic and acidic residues" evidence="1">
    <location>
        <begin position="53"/>
        <end position="62"/>
    </location>
</feature>
<comment type="caution">
    <text evidence="2">The sequence shown here is derived from an EMBL/GenBank/DDBJ whole genome shotgun (WGS) entry which is preliminary data.</text>
</comment>
<organism evidence="2 3">
    <name type="scientific">Ganoderma sinense ZZ0214-1</name>
    <dbReference type="NCBI Taxonomy" id="1077348"/>
    <lineage>
        <taxon>Eukaryota</taxon>
        <taxon>Fungi</taxon>
        <taxon>Dikarya</taxon>
        <taxon>Basidiomycota</taxon>
        <taxon>Agaricomycotina</taxon>
        <taxon>Agaricomycetes</taxon>
        <taxon>Polyporales</taxon>
        <taxon>Polyporaceae</taxon>
        <taxon>Ganoderma</taxon>
    </lineage>
</organism>
<accession>A0A2G8SGU6</accession>
<proteinExistence type="predicted"/>
<gene>
    <name evidence="2" type="ORF">GSI_04905</name>
</gene>
<feature type="compositionally biased region" description="Polar residues" evidence="1">
    <location>
        <begin position="32"/>
        <end position="50"/>
    </location>
</feature>
<dbReference type="Proteomes" id="UP000230002">
    <property type="component" value="Unassembled WGS sequence"/>
</dbReference>
<feature type="region of interest" description="Disordered" evidence="1">
    <location>
        <begin position="269"/>
        <end position="290"/>
    </location>
</feature>
<feature type="region of interest" description="Disordered" evidence="1">
    <location>
        <begin position="354"/>
        <end position="373"/>
    </location>
</feature>
<reference evidence="2 3" key="1">
    <citation type="journal article" date="2015" name="Sci. Rep.">
        <title>Chromosome-level genome map provides insights into diverse defense mechanisms in the medicinal fungus Ganoderma sinense.</title>
        <authorList>
            <person name="Zhu Y."/>
            <person name="Xu J."/>
            <person name="Sun C."/>
            <person name="Zhou S."/>
            <person name="Xu H."/>
            <person name="Nelson D.R."/>
            <person name="Qian J."/>
            <person name="Song J."/>
            <person name="Luo H."/>
            <person name="Xiang L."/>
            <person name="Li Y."/>
            <person name="Xu Z."/>
            <person name="Ji A."/>
            <person name="Wang L."/>
            <person name="Lu S."/>
            <person name="Hayward A."/>
            <person name="Sun W."/>
            <person name="Li X."/>
            <person name="Schwartz D.C."/>
            <person name="Wang Y."/>
            <person name="Chen S."/>
        </authorList>
    </citation>
    <scope>NUCLEOTIDE SEQUENCE [LARGE SCALE GENOMIC DNA]</scope>
    <source>
        <strain evidence="2 3">ZZ0214-1</strain>
    </source>
</reference>
<dbReference type="OrthoDB" id="3362336at2759"/>